<dbReference type="AlphaFoldDB" id="A0A544T905"/>
<dbReference type="Gene3D" id="3.30.210.10">
    <property type="entry name" value="DNA polymerase, thumb domain"/>
    <property type="match status" value="1"/>
</dbReference>
<dbReference type="GO" id="GO:0004527">
    <property type="term" value="F:exonuclease activity"/>
    <property type="evidence" value="ECO:0007669"/>
    <property type="project" value="UniProtKB-KW"/>
</dbReference>
<dbReference type="EC" id="2.7.7.7" evidence="1"/>
<dbReference type="SMART" id="SM00481">
    <property type="entry name" value="POLIIIAc"/>
    <property type="match status" value="1"/>
</dbReference>
<dbReference type="Gene3D" id="1.10.150.20">
    <property type="entry name" value="5' to 3' exonuclease, C-terminal subdomain"/>
    <property type="match status" value="1"/>
</dbReference>
<dbReference type="SMART" id="SM00483">
    <property type="entry name" value="POLXc"/>
    <property type="match status" value="1"/>
</dbReference>
<reference evidence="10 11" key="1">
    <citation type="submission" date="2019-05" db="EMBL/GenBank/DDBJ databases">
        <title>Psychrobacillus vulpis sp. nov., a new species isolated from feces of a red fox that inhabits in The Tablas de Daimiel Natural Park, Albacete, Spain.</title>
        <authorList>
            <person name="Rodriguez M."/>
            <person name="Reina J.C."/>
            <person name="Bejar V."/>
            <person name="Llamas I."/>
        </authorList>
    </citation>
    <scope>NUCLEOTIDE SEQUENCE [LARGE SCALE GENOMIC DNA]</scope>
    <source>
        <strain evidence="10 11">NEAU-3TGS17</strain>
    </source>
</reference>
<evidence type="ECO:0000256" key="7">
    <source>
        <dbReference type="ARBA" id="ARBA00049244"/>
    </source>
</evidence>
<dbReference type="InterPro" id="IPR002008">
    <property type="entry name" value="DNA_pol_X_beta-like"/>
</dbReference>
<dbReference type="EMBL" id="VDGH01000005">
    <property type="protein sequence ID" value="TQR13886.1"/>
    <property type="molecule type" value="Genomic_DNA"/>
</dbReference>
<dbReference type="GO" id="GO:0003887">
    <property type="term" value="F:DNA-directed DNA polymerase activity"/>
    <property type="evidence" value="ECO:0007669"/>
    <property type="project" value="UniProtKB-KW"/>
</dbReference>
<evidence type="ECO:0000259" key="9">
    <source>
        <dbReference type="SMART" id="SM00483"/>
    </source>
</evidence>
<keyword evidence="5" id="KW-0239">DNA-directed DNA polymerase</keyword>
<dbReference type="Pfam" id="PF02811">
    <property type="entry name" value="PHP"/>
    <property type="match status" value="1"/>
</dbReference>
<dbReference type="RefSeq" id="WP_142538717.1">
    <property type="nucleotide sequence ID" value="NZ_BMIE01000005.1"/>
</dbReference>
<evidence type="ECO:0000256" key="6">
    <source>
        <dbReference type="ARBA" id="ARBA00023204"/>
    </source>
</evidence>
<feature type="domain" description="Polymerase/histidinol phosphatase N-terminal" evidence="8">
    <location>
        <begin position="335"/>
        <end position="414"/>
    </location>
</feature>
<gene>
    <name evidence="10" type="primary">polX</name>
    <name evidence="10" type="ORF">FG382_09765</name>
</gene>
<sequence>MDKKTIIKTLEKIALYMELQGENSFKVSAFRKAAQVLELDPRSLAEMDNILKLKGIGASTGAVIEDLLNTGVSSLLVDLQNTVPSGLLPMLKIPGLGGKKIAKLYKELQIDSMDALKLACEAEKVQTLAGFAAKTEKKILTEIENLQSKPERTAVWQLEPIVEMVESKLATIGEIEKYSVAGSYRRVKEASKDIDFIIATKSPQEVRELLLNELPVLKVIAAGDTKVSVTLDGENEIDVDFRLVELHQYASALNHFTGSKDHNIKMRQIAKEQGKKISEYGVELEDGSMQHFHSEEEFYAYFDLPFIPPTVREDGSEFSKLDQLPLLVTLEDIKGDFHMHSTWSDGAHSIEEMVEASRAKGYSHIVITDHSDYLKVANGLSKVRLLKQIETIHELKNKYTDIEIFTGTEMDILPDGSLDFEDELLKQLDFVIASIHSSFSQPQEKIMERLYNAVKNPYVHMIAHPTGRIIEQRNGYNPDVPTLIEWAKENGKVLELNANPYRLDLQTEYLKLAQEKGVPLAINTDAHHIAQLKYMDIGVRYAQKAWLHKETIVNTWTLEKFKQFIKK</sequence>
<dbReference type="CDD" id="cd00141">
    <property type="entry name" value="NT_POLXc"/>
    <property type="match status" value="1"/>
</dbReference>
<proteinExistence type="predicted"/>
<dbReference type="InterPro" id="IPR022311">
    <property type="entry name" value="PolX-like"/>
</dbReference>
<dbReference type="Proteomes" id="UP000317316">
    <property type="component" value="Unassembled WGS sequence"/>
</dbReference>
<dbReference type="InterPro" id="IPR003141">
    <property type="entry name" value="Pol/His_phosphatase_N"/>
</dbReference>
<dbReference type="GO" id="GO:0005829">
    <property type="term" value="C:cytosol"/>
    <property type="evidence" value="ECO:0007669"/>
    <property type="project" value="TreeGrafter"/>
</dbReference>
<evidence type="ECO:0000256" key="2">
    <source>
        <dbReference type="ARBA" id="ARBA00022679"/>
    </source>
</evidence>
<dbReference type="InterPro" id="IPR043519">
    <property type="entry name" value="NT_sf"/>
</dbReference>
<keyword evidence="10" id="KW-0378">Hydrolase</keyword>
<keyword evidence="10" id="KW-0540">Nuclease</keyword>
<keyword evidence="4" id="KW-0227">DNA damage</keyword>
<dbReference type="GO" id="GO:0006281">
    <property type="term" value="P:DNA repair"/>
    <property type="evidence" value="ECO:0007669"/>
    <property type="project" value="UniProtKB-KW"/>
</dbReference>
<dbReference type="PANTHER" id="PTHR36928">
    <property type="entry name" value="PHOSPHATASE YCDX-RELATED"/>
    <property type="match status" value="1"/>
</dbReference>
<dbReference type="GO" id="GO:0008270">
    <property type="term" value="F:zinc ion binding"/>
    <property type="evidence" value="ECO:0007669"/>
    <property type="project" value="TreeGrafter"/>
</dbReference>
<dbReference type="Gene3D" id="3.30.460.10">
    <property type="entry name" value="Beta Polymerase, domain 2"/>
    <property type="match status" value="1"/>
</dbReference>
<dbReference type="GO" id="GO:0003677">
    <property type="term" value="F:DNA binding"/>
    <property type="evidence" value="ECO:0007669"/>
    <property type="project" value="InterPro"/>
</dbReference>
<dbReference type="InterPro" id="IPR022312">
    <property type="entry name" value="DNA_pol_X"/>
</dbReference>
<dbReference type="FunFam" id="3.20.20.140:FF:000047">
    <property type="entry name" value="PHP domain-containing protein"/>
    <property type="match status" value="1"/>
</dbReference>
<name>A0A544T905_9BACI</name>
<keyword evidence="11" id="KW-1185">Reference proteome</keyword>
<dbReference type="InterPro" id="IPR010996">
    <property type="entry name" value="HHH_MUS81"/>
</dbReference>
<evidence type="ECO:0000256" key="5">
    <source>
        <dbReference type="ARBA" id="ARBA00022932"/>
    </source>
</evidence>
<dbReference type="Pfam" id="PF14716">
    <property type="entry name" value="HHH_8"/>
    <property type="match status" value="1"/>
</dbReference>
<dbReference type="InterPro" id="IPR004013">
    <property type="entry name" value="PHP_dom"/>
</dbReference>
<evidence type="ECO:0000256" key="1">
    <source>
        <dbReference type="ARBA" id="ARBA00012417"/>
    </source>
</evidence>
<feature type="domain" description="DNA-directed DNA polymerase X" evidence="9">
    <location>
        <begin position="1"/>
        <end position="313"/>
    </location>
</feature>
<keyword evidence="6" id="KW-0234">DNA repair</keyword>
<dbReference type="InterPro" id="IPR037160">
    <property type="entry name" value="DNA_Pol_thumb_sf"/>
</dbReference>
<dbReference type="NCBIfam" id="NF006375">
    <property type="entry name" value="PRK08609.1"/>
    <property type="match status" value="1"/>
</dbReference>
<accession>A0A544T905</accession>
<dbReference type="Gene3D" id="3.20.20.140">
    <property type="entry name" value="Metal-dependent hydrolases"/>
    <property type="match status" value="1"/>
</dbReference>
<comment type="catalytic activity">
    <reaction evidence="7">
        <text>DNA(n) + a 2'-deoxyribonucleoside 5'-triphosphate = DNA(n+1) + diphosphate</text>
        <dbReference type="Rhea" id="RHEA:22508"/>
        <dbReference type="Rhea" id="RHEA-COMP:17339"/>
        <dbReference type="Rhea" id="RHEA-COMP:17340"/>
        <dbReference type="ChEBI" id="CHEBI:33019"/>
        <dbReference type="ChEBI" id="CHEBI:61560"/>
        <dbReference type="ChEBI" id="CHEBI:173112"/>
        <dbReference type="EC" id="2.7.7.7"/>
    </reaction>
</comment>
<evidence type="ECO:0000259" key="8">
    <source>
        <dbReference type="SMART" id="SM00481"/>
    </source>
</evidence>
<dbReference type="InterPro" id="IPR016195">
    <property type="entry name" value="Pol/histidinol_Pase-like"/>
</dbReference>
<dbReference type="PANTHER" id="PTHR36928:SF1">
    <property type="entry name" value="PHOSPHATASE YCDX-RELATED"/>
    <property type="match status" value="1"/>
</dbReference>
<evidence type="ECO:0000313" key="10">
    <source>
        <dbReference type="EMBL" id="TQR13886.1"/>
    </source>
</evidence>
<keyword evidence="10" id="KW-0269">Exonuclease</keyword>
<comment type="caution">
    <text evidence="10">The sequence shown here is derived from an EMBL/GenBank/DDBJ whole genome shotgun (WGS) entry which is preliminary data.</text>
</comment>
<dbReference type="InterPro" id="IPR027421">
    <property type="entry name" value="DNA_pol_lamdba_lyase_dom_sf"/>
</dbReference>
<dbReference type="InterPro" id="IPR050243">
    <property type="entry name" value="PHP_phosphatase"/>
</dbReference>
<protein>
    <recommendedName>
        <fullName evidence="1">DNA-directed DNA polymerase</fullName>
        <ecNumber evidence="1">2.7.7.7</ecNumber>
    </recommendedName>
</protein>
<keyword evidence="2" id="KW-0808">Transferase</keyword>
<evidence type="ECO:0000313" key="11">
    <source>
        <dbReference type="Proteomes" id="UP000317316"/>
    </source>
</evidence>
<dbReference type="CDD" id="cd07436">
    <property type="entry name" value="PHP_PolX"/>
    <property type="match status" value="1"/>
</dbReference>
<dbReference type="PRINTS" id="PR00870">
    <property type="entry name" value="DNAPOLXBETA"/>
</dbReference>
<dbReference type="InterPro" id="IPR002054">
    <property type="entry name" value="DNA-dir_DNA_pol_X"/>
</dbReference>
<dbReference type="Gene3D" id="1.10.150.110">
    <property type="entry name" value="DNA polymerase beta, N-terminal domain-like"/>
    <property type="match status" value="1"/>
</dbReference>
<dbReference type="SUPFAM" id="SSF89550">
    <property type="entry name" value="PHP domain-like"/>
    <property type="match status" value="1"/>
</dbReference>
<dbReference type="PRINTS" id="PR00869">
    <property type="entry name" value="DNAPOLX"/>
</dbReference>
<dbReference type="GO" id="GO:0042578">
    <property type="term" value="F:phosphoric ester hydrolase activity"/>
    <property type="evidence" value="ECO:0007669"/>
    <property type="project" value="TreeGrafter"/>
</dbReference>
<dbReference type="OrthoDB" id="9808747at2"/>
<keyword evidence="3" id="KW-0548">Nucleotidyltransferase</keyword>
<evidence type="ECO:0000256" key="4">
    <source>
        <dbReference type="ARBA" id="ARBA00022763"/>
    </source>
</evidence>
<dbReference type="SUPFAM" id="SSF47802">
    <property type="entry name" value="DNA polymerase beta, N-terminal domain-like"/>
    <property type="match status" value="1"/>
</dbReference>
<organism evidence="10 11">
    <name type="scientific">Psychrobacillus lasiicapitis</name>
    <dbReference type="NCBI Taxonomy" id="1636719"/>
    <lineage>
        <taxon>Bacteria</taxon>
        <taxon>Bacillati</taxon>
        <taxon>Bacillota</taxon>
        <taxon>Bacilli</taxon>
        <taxon>Bacillales</taxon>
        <taxon>Bacillaceae</taxon>
        <taxon>Psychrobacillus</taxon>
    </lineage>
</organism>
<dbReference type="InterPro" id="IPR029398">
    <property type="entry name" value="PolB_thumb"/>
</dbReference>
<dbReference type="Pfam" id="PF14791">
    <property type="entry name" value="DNA_pol_B_thumb"/>
    <property type="match status" value="1"/>
</dbReference>
<dbReference type="PIRSF" id="PIRSF005047">
    <property type="entry name" value="UCP005047_YshC"/>
    <property type="match status" value="1"/>
</dbReference>
<dbReference type="InterPro" id="IPR047967">
    <property type="entry name" value="PolX_PHP"/>
</dbReference>
<evidence type="ECO:0000256" key="3">
    <source>
        <dbReference type="ARBA" id="ARBA00022695"/>
    </source>
</evidence>
<dbReference type="SUPFAM" id="SSF81301">
    <property type="entry name" value="Nucleotidyltransferase"/>
    <property type="match status" value="1"/>
</dbReference>